<evidence type="ECO:0008006" key="4">
    <source>
        <dbReference type="Google" id="ProtNLM"/>
    </source>
</evidence>
<reference evidence="3" key="1">
    <citation type="journal article" date="2013" name="Genome Announc.">
        <title>Draft Genome Sequence of Streptomyces bottropensis ATCC 25435, a Bottromycin-Producing Actinomycete.</title>
        <authorList>
            <person name="Zhang H."/>
            <person name="Zhou W."/>
            <person name="Zhuang Y."/>
            <person name="Liang X."/>
            <person name="Liu T."/>
        </authorList>
    </citation>
    <scope>NUCLEOTIDE SEQUENCE [LARGE SCALE GENOMIC DNA]</scope>
    <source>
        <strain evidence="3">ATCC 25435</strain>
    </source>
</reference>
<evidence type="ECO:0000313" key="2">
    <source>
        <dbReference type="EMBL" id="EMF56500.1"/>
    </source>
</evidence>
<protein>
    <recommendedName>
        <fullName evidence="4">SDR family oxidoreductase</fullName>
    </recommendedName>
</protein>
<dbReference type="InterPro" id="IPR036291">
    <property type="entry name" value="NAD(P)-bd_dom_sf"/>
</dbReference>
<accession>M3FU46</accession>
<feature type="region of interest" description="Disordered" evidence="1">
    <location>
        <begin position="75"/>
        <end position="148"/>
    </location>
</feature>
<evidence type="ECO:0000256" key="1">
    <source>
        <dbReference type="SAM" id="MobiDB-lite"/>
    </source>
</evidence>
<dbReference type="SUPFAM" id="SSF51735">
    <property type="entry name" value="NAD(P)-binding Rossmann-fold domains"/>
    <property type="match status" value="1"/>
</dbReference>
<evidence type="ECO:0000313" key="3">
    <source>
        <dbReference type="Proteomes" id="UP000030760"/>
    </source>
</evidence>
<feature type="compositionally biased region" description="Basic and acidic residues" evidence="1">
    <location>
        <begin position="127"/>
        <end position="140"/>
    </location>
</feature>
<name>M3FU46_9ACTN</name>
<dbReference type="Proteomes" id="UP000030760">
    <property type="component" value="Unassembled WGS sequence"/>
</dbReference>
<dbReference type="AlphaFoldDB" id="M3FU46"/>
<organism evidence="2 3">
    <name type="scientific">Streptomyces bottropensis ATCC 25435</name>
    <dbReference type="NCBI Taxonomy" id="1054862"/>
    <lineage>
        <taxon>Bacteria</taxon>
        <taxon>Bacillati</taxon>
        <taxon>Actinomycetota</taxon>
        <taxon>Actinomycetes</taxon>
        <taxon>Kitasatosporales</taxon>
        <taxon>Streptomycetaceae</taxon>
        <taxon>Streptomyces</taxon>
    </lineage>
</organism>
<dbReference type="EMBL" id="KB405062">
    <property type="protein sequence ID" value="EMF56500.1"/>
    <property type="molecule type" value="Genomic_DNA"/>
</dbReference>
<proteinExistence type="predicted"/>
<gene>
    <name evidence="2" type="ORF">SBD_2061</name>
</gene>
<feature type="compositionally biased region" description="Low complexity" evidence="1">
    <location>
        <begin position="98"/>
        <end position="108"/>
    </location>
</feature>
<sequence length="231" mass="24882">MGVPRHNNSDPVLVLGASSGFGFVLAQRLDAKGFPVVGAARPATPDDAIFNYRQTIVTHDDQLTRLVDGVLTPTSASHTRWSTARAAPPPCAARRRWSCGSSPNSSASRSRRTPPCPSLGHGQPSPHRPDRLERRTRAGGDPRLGQGATEQYARCLAQETEPLGIRVNVIGISAETPRPQAPHPACGHLRPHRGIPPLPVVDDNLALAEFILTQAQLVTGHTIEARQPQWI</sequence>